<dbReference type="Proteomes" id="UP000663879">
    <property type="component" value="Unassembled WGS sequence"/>
</dbReference>
<accession>A0A813SMG0</accession>
<dbReference type="EMBL" id="CAJNOC010000752">
    <property type="protein sequence ID" value="CAF0799319.1"/>
    <property type="molecule type" value="Genomic_DNA"/>
</dbReference>
<dbReference type="PANTHER" id="PTHR12876:SF35">
    <property type="entry name" value="LD08718P-RELATED"/>
    <property type="match status" value="1"/>
</dbReference>
<dbReference type="Gene3D" id="3.40.50.11980">
    <property type="match status" value="1"/>
</dbReference>
<name>A0A813SMG0_9BILA</name>
<evidence type="ECO:0000259" key="1">
    <source>
        <dbReference type="Pfam" id="PF11977"/>
    </source>
</evidence>
<keyword evidence="3" id="KW-1185">Reference proteome</keyword>
<reference evidence="2" key="1">
    <citation type="submission" date="2021-02" db="EMBL/GenBank/DDBJ databases">
        <authorList>
            <person name="Nowell W R."/>
        </authorList>
    </citation>
    <scope>NUCLEOTIDE SEQUENCE</scope>
    <source>
        <strain evidence="2">Ploen Becks lab</strain>
    </source>
</reference>
<comment type="caution">
    <text evidence="2">The sequence shown here is derived from an EMBL/GenBank/DDBJ whole genome shotgun (WGS) entry which is preliminary data.</text>
</comment>
<dbReference type="InterPro" id="IPR021869">
    <property type="entry name" value="RNase_Zc3h12_NYN"/>
</dbReference>
<dbReference type="GO" id="GO:0036464">
    <property type="term" value="C:cytoplasmic ribonucleoprotein granule"/>
    <property type="evidence" value="ECO:0007669"/>
    <property type="project" value="TreeGrafter"/>
</dbReference>
<dbReference type="FunFam" id="3.40.50.11980:FF:000001">
    <property type="entry name" value="ZC3H12A isoform 1"/>
    <property type="match status" value="1"/>
</dbReference>
<feature type="domain" description="RNase NYN" evidence="1">
    <location>
        <begin position="153"/>
        <end position="308"/>
    </location>
</feature>
<dbReference type="GO" id="GO:0003729">
    <property type="term" value="F:mRNA binding"/>
    <property type="evidence" value="ECO:0007669"/>
    <property type="project" value="TreeGrafter"/>
</dbReference>
<dbReference type="AlphaFoldDB" id="A0A813SMG0"/>
<dbReference type="Pfam" id="PF11977">
    <property type="entry name" value="RNase_Zc3h12a"/>
    <property type="match status" value="1"/>
</dbReference>
<gene>
    <name evidence="2" type="ORF">OXX778_LOCUS6382</name>
</gene>
<dbReference type="PANTHER" id="PTHR12876">
    <property type="entry name" value="N4BP1-RELATED"/>
    <property type="match status" value="1"/>
</dbReference>
<sequence length="483" mass="56375">MDTNSQLMDLLNSYIQSKQFLNDDYVKSLIDKSIKLGLSWEAIKETFKKFLSLFFQKKSFLNIDLYNMDFRGVFDETKFIDQLVMTSIQMESLNPKNPDLDFSDNFLEDSEENLESDLSNLSLKNSKKSPTKQQTYEEYLTTSMNRLNDKSNLRPIIVDGSDVALSGHPNKQIFSLIRVQKVVEYFEKRHHQIYVIIPQWRKEQILSSSNTHNDQLILGEMEQKNLIHYSPSKRVGGKRMYCDDDTFILNIASIKQGIIVSNDNFKRFLNQKEEFKQIIEERVLMYSFLEDNFIPAEDPLGKNGPNLNNFLRFESQNQQFMKRCPYKKKCTYGSKCKFWHPERATNQPGSVFKTAFQSVLDQSNEQRMRLEIILNQPEDSTIASQLLNIKPIVPSFFQDKIEKDNSQNLLKMMGPSQEKSKPSTYSVFSNYKPECSNQNNSLRLKLKEILGDDGKVDEFLAKYKNESDEEKLLFLANGYSFDF</sequence>
<evidence type="ECO:0000313" key="2">
    <source>
        <dbReference type="EMBL" id="CAF0799319.1"/>
    </source>
</evidence>
<proteinExistence type="predicted"/>
<dbReference type="InterPro" id="IPR051101">
    <property type="entry name" value="ZC3H12/N4BP1_RNase_Reg"/>
</dbReference>
<protein>
    <recommendedName>
        <fullName evidence="1">RNase NYN domain-containing protein</fullName>
    </recommendedName>
</protein>
<organism evidence="2 3">
    <name type="scientific">Brachionus calyciflorus</name>
    <dbReference type="NCBI Taxonomy" id="104777"/>
    <lineage>
        <taxon>Eukaryota</taxon>
        <taxon>Metazoa</taxon>
        <taxon>Spiralia</taxon>
        <taxon>Gnathifera</taxon>
        <taxon>Rotifera</taxon>
        <taxon>Eurotatoria</taxon>
        <taxon>Monogononta</taxon>
        <taxon>Pseudotrocha</taxon>
        <taxon>Ploima</taxon>
        <taxon>Brachionidae</taxon>
        <taxon>Brachionus</taxon>
    </lineage>
</organism>
<dbReference type="GO" id="GO:0004521">
    <property type="term" value="F:RNA endonuclease activity"/>
    <property type="evidence" value="ECO:0007669"/>
    <property type="project" value="TreeGrafter"/>
</dbReference>
<dbReference type="OrthoDB" id="392925at2759"/>
<evidence type="ECO:0000313" key="3">
    <source>
        <dbReference type="Proteomes" id="UP000663879"/>
    </source>
</evidence>
<dbReference type="GO" id="GO:0005634">
    <property type="term" value="C:nucleus"/>
    <property type="evidence" value="ECO:0007669"/>
    <property type="project" value="TreeGrafter"/>
</dbReference>